<evidence type="ECO:0000256" key="4">
    <source>
        <dbReference type="ARBA" id="ARBA00023002"/>
    </source>
</evidence>
<dbReference type="Proteomes" id="UP000263993">
    <property type="component" value="Unassembled WGS sequence"/>
</dbReference>
<evidence type="ECO:0000256" key="5">
    <source>
        <dbReference type="ARBA" id="ARBA00023004"/>
    </source>
</evidence>
<dbReference type="InterPro" id="IPR009056">
    <property type="entry name" value="Cyt_c-like_dom"/>
</dbReference>
<evidence type="ECO:0000259" key="8">
    <source>
        <dbReference type="PROSITE" id="PS51007"/>
    </source>
</evidence>
<dbReference type="InterPro" id="IPR004852">
    <property type="entry name" value="Di-haem_cyt_c_peroxidsae"/>
</dbReference>
<dbReference type="GO" id="GO:0030313">
    <property type="term" value="C:cell envelope"/>
    <property type="evidence" value="ECO:0007669"/>
    <property type="project" value="UniProtKB-SubCell"/>
</dbReference>
<feature type="domain" description="Cytochrome c" evidence="8">
    <location>
        <begin position="68"/>
        <end position="194"/>
    </location>
</feature>
<dbReference type="InterPro" id="IPR036909">
    <property type="entry name" value="Cyt_c-like_dom_sf"/>
</dbReference>
<dbReference type="Gene3D" id="1.10.760.10">
    <property type="entry name" value="Cytochrome c-like domain"/>
    <property type="match status" value="2"/>
</dbReference>
<proteinExistence type="predicted"/>
<comment type="caution">
    <text evidence="9">The sequence shown here is derived from an EMBL/GenBank/DDBJ whole genome shotgun (WGS) entry which is preliminary data.</text>
</comment>
<dbReference type="PANTHER" id="PTHR30600">
    <property type="entry name" value="CYTOCHROME C PEROXIDASE-RELATED"/>
    <property type="match status" value="1"/>
</dbReference>
<dbReference type="OrthoDB" id="9805202at2"/>
<evidence type="ECO:0000256" key="3">
    <source>
        <dbReference type="ARBA" id="ARBA00022723"/>
    </source>
</evidence>
<name>A0A371B978_9BRAD</name>
<dbReference type="EMBL" id="QRGO01000001">
    <property type="protein sequence ID" value="RDV04092.1"/>
    <property type="molecule type" value="Genomic_DNA"/>
</dbReference>
<dbReference type="Pfam" id="PF03150">
    <property type="entry name" value="CCP_MauG"/>
    <property type="match status" value="1"/>
</dbReference>
<gene>
    <name evidence="9" type="ORF">DXH78_05520</name>
</gene>
<evidence type="ECO:0000256" key="6">
    <source>
        <dbReference type="PROSITE-ProRule" id="PRU00433"/>
    </source>
</evidence>
<evidence type="ECO:0000256" key="2">
    <source>
        <dbReference type="ARBA" id="ARBA00022617"/>
    </source>
</evidence>
<comment type="subcellular location">
    <subcellularLocation>
        <location evidence="1">Cell envelope</location>
    </subcellularLocation>
</comment>
<dbReference type="PROSITE" id="PS51007">
    <property type="entry name" value="CYTC"/>
    <property type="match status" value="2"/>
</dbReference>
<sequence>MTMQKTILPMAAAFMLAAAAPVLSTAARATPVISKDATLPVGSELNAELLNQPTELFSMEMAGGKRSYLFNLGDMLFSSSAIFGGKARDAGMSCNSCHQQGASNPKLFVPGMSKKPGTFDTSGPFFNAKADNGVFDPVTTPSLRGAKYLAPYGHDGRIASLREFVRNVIVNEFAGAEPSGQVLDALVTYVNEISFLPNGKITSDGKLTAKAPDAARRGEAVFNKPFRHDATMSCATCHVANAAFVDRKVHDIGSGGFFKTKTLLNARFNAPYFHDGRYDTLDEVVAHFDSHFDLGLSQAERSDLVAYLDSVGDADRPFTPNTVAAEIDELADFASVLDVAIPARDAEVIRLTVDSVGAEWREVAEKFPDQKNTSIDGGLAERLKARAAVRDMVLALRRIAMAAQAGDFAEATSIYAEYKQTVAAVTPYLRTAEPWSLYNPAVHERHFTALRRLAELAK</sequence>
<dbReference type="GO" id="GO:0020037">
    <property type="term" value="F:heme binding"/>
    <property type="evidence" value="ECO:0007669"/>
    <property type="project" value="InterPro"/>
</dbReference>
<feature type="chain" id="PRO_5016787889" description="Cytochrome c domain-containing protein" evidence="7">
    <location>
        <begin position="30"/>
        <end position="458"/>
    </location>
</feature>
<reference evidence="10" key="1">
    <citation type="submission" date="2018-08" db="EMBL/GenBank/DDBJ databases">
        <authorList>
            <person name="Kim S.-J."/>
            <person name="Jung G.-Y."/>
        </authorList>
    </citation>
    <scope>NUCLEOTIDE SEQUENCE [LARGE SCALE GENOMIC DNA]</scope>
    <source>
        <strain evidence="10">GY_H</strain>
    </source>
</reference>
<dbReference type="GO" id="GO:0046872">
    <property type="term" value="F:metal ion binding"/>
    <property type="evidence" value="ECO:0007669"/>
    <property type="project" value="UniProtKB-KW"/>
</dbReference>
<dbReference type="InterPro" id="IPR051395">
    <property type="entry name" value="Cytochrome_c_Peroxidase/MauG"/>
</dbReference>
<keyword evidence="2 6" id="KW-0349">Heme</keyword>
<dbReference type="AlphaFoldDB" id="A0A371B978"/>
<feature type="signal peptide" evidence="7">
    <location>
        <begin position="1"/>
        <end position="29"/>
    </location>
</feature>
<feature type="domain" description="Cytochrome c" evidence="8">
    <location>
        <begin position="213"/>
        <end position="312"/>
    </location>
</feature>
<dbReference type="SUPFAM" id="SSF46626">
    <property type="entry name" value="Cytochrome c"/>
    <property type="match status" value="2"/>
</dbReference>
<protein>
    <recommendedName>
        <fullName evidence="8">Cytochrome c domain-containing protein</fullName>
    </recommendedName>
</protein>
<accession>A0A371B978</accession>
<keyword evidence="4" id="KW-0560">Oxidoreductase</keyword>
<keyword evidence="5 6" id="KW-0408">Iron</keyword>
<keyword evidence="10" id="KW-1185">Reference proteome</keyword>
<dbReference type="RefSeq" id="WP_115516118.1">
    <property type="nucleotide sequence ID" value="NZ_QRGO01000001.1"/>
</dbReference>
<dbReference type="GO" id="GO:0009055">
    <property type="term" value="F:electron transfer activity"/>
    <property type="evidence" value="ECO:0007669"/>
    <property type="project" value="InterPro"/>
</dbReference>
<evidence type="ECO:0000256" key="1">
    <source>
        <dbReference type="ARBA" id="ARBA00004196"/>
    </source>
</evidence>
<evidence type="ECO:0000313" key="10">
    <source>
        <dbReference type="Proteomes" id="UP000263993"/>
    </source>
</evidence>
<keyword evidence="3 6" id="KW-0479">Metal-binding</keyword>
<evidence type="ECO:0000256" key="7">
    <source>
        <dbReference type="SAM" id="SignalP"/>
    </source>
</evidence>
<organism evidence="9 10">
    <name type="scientific">Undibacter mobilis</name>
    <dbReference type="NCBI Taxonomy" id="2292256"/>
    <lineage>
        <taxon>Bacteria</taxon>
        <taxon>Pseudomonadati</taxon>
        <taxon>Pseudomonadota</taxon>
        <taxon>Alphaproteobacteria</taxon>
        <taxon>Hyphomicrobiales</taxon>
        <taxon>Nitrobacteraceae</taxon>
        <taxon>Undibacter</taxon>
    </lineage>
</organism>
<dbReference type="GO" id="GO:0004130">
    <property type="term" value="F:cytochrome-c peroxidase activity"/>
    <property type="evidence" value="ECO:0007669"/>
    <property type="project" value="TreeGrafter"/>
</dbReference>
<evidence type="ECO:0000313" key="9">
    <source>
        <dbReference type="EMBL" id="RDV04092.1"/>
    </source>
</evidence>
<keyword evidence="7" id="KW-0732">Signal</keyword>